<gene>
    <name evidence="2" type="ORF">SAMN05421686_107142</name>
</gene>
<keyword evidence="3" id="KW-1185">Reference proteome</keyword>
<dbReference type="PANTHER" id="PTHR37308">
    <property type="entry name" value="INTEGRAL MEMBRANE PROTEIN"/>
    <property type="match status" value="1"/>
</dbReference>
<dbReference type="RefSeq" id="WP_076516486.1">
    <property type="nucleotide sequence ID" value="NZ_FTOH01000007.1"/>
</dbReference>
<evidence type="ECO:0000313" key="2">
    <source>
        <dbReference type="EMBL" id="SIS99743.1"/>
    </source>
</evidence>
<organism evidence="2 3">
    <name type="scientific">Thalassolituus maritimus</name>
    <dbReference type="NCBI Taxonomy" id="484498"/>
    <lineage>
        <taxon>Bacteria</taxon>
        <taxon>Pseudomonadati</taxon>
        <taxon>Pseudomonadota</taxon>
        <taxon>Gammaproteobacteria</taxon>
        <taxon>Oceanospirillales</taxon>
        <taxon>Oceanospirillaceae</taxon>
        <taxon>Thalassolituus</taxon>
    </lineage>
</organism>
<feature type="transmembrane region" description="Helical" evidence="1">
    <location>
        <begin position="60"/>
        <end position="84"/>
    </location>
</feature>
<protein>
    <submittedName>
        <fullName evidence="2">Putative membrane protein</fullName>
    </submittedName>
</protein>
<dbReference type="Proteomes" id="UP000185639">
    <property type="component" value="Unassembled WGS sequence"/>
</dbReference>
<feature type="transmembrane region" description="Helical" evidence="1">
    <location>
        <begin position="125"/>
        <end position="142"/>
    </location>
</feature>
<dbReference type="STRING" id="484498.SAMN05421686_107142"/>
<dbReference type="OrthoDB" id="9793746at2"/>
<keyword evidence="1" id="KW-0472">Membrane</keyword>
<feature type="transmembrane region" description="Helical" evidence="1">
    <location>
        <begin position="220"/>
        <end position="241"/>
    </location>
</feature>
<evidence type="ECO:0000256" key="1">
    <source>
        <dbReference type="SAM" id="Phobius"/>
    </source>
</evidence>
<dbReference type="Pfam" id="PF04018">
    <property type="entry name" value="VCA0040-like"/>
    <property type="match status" value="1"/>
</dbReference>
<accession>A0A1N7NMT5</accession>
<feature type="transmembrane region" description="Helical" evidence="1">
    <location>
        <begin position="148"/>
        <end position="181"/>
    </location>
</feature>
<dbReference type="AlphaFoldDB" id="A0A1N7NMT5"/>
<proteinExistence type="predicted"/>
<feature type="transmembrane region" description="Helical" evidence="1">
    <location>
        <begin position="193"/>
        <end position="214"/>
    </location>
</feature>
<evidence type="ECO:0000313" key="3">
    <source>
        <dbReference type="Proteomes" id="UP000185639"/>
    </source>
</evidence>
<feature type="transmembrane region" description="Helical" evidence="1">
    <location>
        <begin position="272"/>
        <end position="290"/>
    </location>
</feature>
<dbReference type="PANTHER" id="PTHR37308:SF1">
    <property type="entry name" value="POLYPRENYL-PHOSPHATE TRANSPORTER"/>
    <property type="match status" value="1"/>
</dbReference>
<dbReference type="InterPro" id="IPR007163">
    <property type="entry name" value="VCA0040-like"/>
</dbReference>
<reference evidence="3" key="1">
    <citation type="submission" date="2017-01" db="EMBL/GenBank/DDBJ databases">
        <authorList>
            <person name="Varghese N."/>
            <person name="Submissions S."/>
        </authorList>
    </citation>
    <scope>NUCLEOTIDE SEQUENCE [LARGE SCALE GENOMIC DNA]</scope>
    <source>
        <strain evidence="3">DSM 24913</strain>
    </source>
</reference>
<keyword evidence="1" id="KW-1133">Transmembrane helix</keyword>
<sequence>MEHLKIFLKGMAMGAADVVPGVSGGTIAFITGIYTRLLDAISSVNLEALRKLRSEGFKSAWTHIDGTFLLALGAGILTAIISLAKVIHHLLMTHPVMLWSFFFGLIIASCVHIGRTIPQWRLKEIAMLVVGAVIAAFISLASPTETAVTLPIVFAAGSIAICAMILPGISGSFILLLMGLYTPVIAAIKGFDLPVLLTFAAGAGLGLLLFSRLLSWLLHHYASVVLALLTGFMVGSLVKVWPWKETLSTRINSKGEEVPFVQQMALPVFDEMVVVSIFLMFSGAILVIGLERFGSGNSAEK</sequence>
<name>A0A1N7NMT5_9GAMM</name>
<dbReference type="EMBL" id="FTOH01000007">
    <property type="protein sequence ID" value="SIS99743.1"/>
    <property type="molecule type" value="Genomic_DNA"/>
</dbReference>
<keyword evidence="1" id="KW-0812">Transmembrane</keyword>
<feature type="transmembrane region" description="Helical" evidence="1">
    <location>
        <begin position="96"/>
        <end position="113"/>
    </location>
</feature>